<keyword evidence="2" id="KW-1185">Reference proteome</keyword>
<dbReference type="Proteomes" id="UP001596084">
    <property type="component" value="Unassembled WGS sequence"/>
</dbReference>
<protein>
    <submittedName>
        <fullName evidence="1">Uncharacterized protein</fullName>
    </submittedName>
</protein>
<dbReference type="EMBL" id="JBHSMX010000016">
    <property type="protein sequence ID" value="MFC5521442.1"/>
    <property type="molecule type" value="Genomic_DNA"/>
</dbReference>
<proteinExistence type="predicted"/>
<reference evidence="2" key="1">
    <citation type="journal article" date="2019" name="Int. J. Syst. Evol. Microbiol.">
        <title>The Global Catalogue of Microorganisms (GCM) 10K type strain sequencing project: providing services to taxonomists for standard genome sequencing and annotation.</title>
        <authorList>
            <consortium name="The Broad Institute Genomics Platform"/>
            <consortium name="The Broad Institute Genome Sequencing Center for Infectious Disease"/>
            <person name="Wu L."/>
            <person name="Ma J."/>
        </authorList>
    </citation>
    <scope>NUCLEOTIDE SEQUENCE [LARGE SCALE GENOMIC DNA]</scope>
    <source>
        <strain evidence="2">CGMCC 4.7277</strain>
    </source>
</reference>
<name>A0ABW0QC43_9BURK</name>
<evidence type="ECO:0000313" key="1">
    <source>
        <dbReference type="EMBL" id="MFC5521442.1"/>
    </source>
</evidence>
<comment type="caution">
    <text evidence="1">The sequence shown here is derived from an EMBL/GenBank/DDBJ whole genome shotgun (WGS) entry which is preliminary data.</text>
</comment>
<gene>
    <name evidence="1" type="ORF">ACFPP7_10995</name>
</gene>
<sequence>MNHALSTDMRQKVSISIHSCLVGILLFCVTLCAQADYRDTPQSKLEAARKYADDFLKEDARPGQQFFQRQPKFPTWKDQPVIDCGMYAVMRAIQTREPYFEDKKQSVVVVPVWVELLMLDVGEGTGYPFGQNEEGVVQCKFEYEQYSFATKRFERIPDLLKKPYLQTFKNWGELVPRTEGVRDGYIAVDLDKRYVRFKFRVSVARDAPYQLYPQFPRHHPVAASVQRTAASLREGEELLRRGVSDRDSSATGDALQKDLIRMRRQDDERRWRIAKLLDALSRLESIHPFSDLQLE</sequence>
<evidence type="ECO:0000313" key="2">
    <source>
        <dbReference type="Proteomes" id="UP001596084"/>
    </source>
</evidence>
<accession>A0ABW0QC43</accession>
<organism evidence="1 2">
    <name type="scientific">Polaromonas jejuensis</name>
    <dbReference type="NCBI Taxonomy" id="457502"/>
    <lineage>
        <taxon>Bacteria</taxon>
        <taxon>Pseudomonadati</taxon>
        <taxon>Pseudomonadota</taxon>
        <taxon>Betaproteobacteria</taxon>
        <taxon>Burkholderiales</taxon>
        <taxon>Comamonadaceae</taxon>
        <taxon>Polaromonas</taxon>
    </lineage>
</organism>
<dbReference type="RefSeq" id="WP_157090352.1">
    <property type="nucleotide sequence ID" value="NZ_JBHSMX010000016.1"/>
</dbReference>